<dbReference type="RefSeq" id="WP_269950729.1">
    <property type="nucleotide sequence ID" value="NZ_CP104760.1"/>
</dbReference>
<keyword evidence="1" id="KW-0614">Plasmid</keyword>
<dbReference type="AlphaFoldDB" id="A0AAJ5QNZ7"/>
<dbReference type="Proteomes" id="UP001211544">
    <property type="component" value="Plasmid pGABEKP28_2"/>
</dbReference>
<evidence type="ECO:0000313" key="2">
    <source>
        <dbReference type="Proteomes" id="UP001211544"/>
    </source>
</evidence>
<name>A0AAJ5QNZ7_9GAMM</name>
<geneLocation type="plasmid" evidence="1 2">
    <name>pGABEKP28_2</name>
</geneLocation>
<accession>A0AAJ5QNZ7</accession>
<proteinExistence type="predicted"/>
<protein>
    <submittedName>
        <fullName evidence="1">Uncharacterized protein</fullName>
    </submittedName>
</protein>
<reference evidence="1 2" key="1">
    <citation type="journal article" date="2022" name="J Glob Antimicrob Resist">
        <title>First complete genome of a multidrug resistant strain of the novel human pathogen Kalamiella piersonii (GABEKP28) identified in human saliva.</title>
        <authorList>
            <person name="McDonagh F."/>
            <person name="Singh N.K."/>
            <person name="Venkateswaran K."/>
            <person name="Lonappan A.M."/>
            <person name="Hallahan B."/>
            <person name="Tuohy A."/>
            <person name="Burke L."/>
            <person name="Kovarova A."/>
            <person name="Miliotis G."/>
        </authorList>
    </citation>
    <scope>NUCLEOTIDE SEQUENCE [LARGE SCALE GENOMIC DNA]</scope>
    <source>
        <strain evidence="1 2">GABEKP28</strain>
    </source>
</reference>
<sequence length="147" mass="16989">MNIDGCIKLLKGRISSLLIYDEIEQDLIKFASKVLELNDDANSIILTKVLIEKIIKEYGIELNYLKIITALTHPDVDFLRLEYLLFIDDESIELSNEDMQRAYDLGFLRNPKDPDLIIENYMELVAPIFLISKNFIKEISQGKTNGY</sequence>
<evidence type="ECO:0000313" key="1">
    <source>
        <dbReference type="EMBL" id="WBG93467.1"/>
    </source>
</evidence>
<dbReference type="KEGG" id="kpie:N5580_21140"/>
<organism evidence="1 2">
    <name type="scientific">Pantoea piersonii</name>
    <dbReference type="NCBI Taxonomy" id="2364647"/>
    <lineage>
        <taxon>Bacteria</taxon>
        <taxon>Pseudomonadati</taxon>
        <taxon>Pseudomonadota</taxon>
        <taxon>Gammaproteobacteria</taxon>
        <taxon>Enterobacterales</taxon>
        <taxon>Erwiniaceae</taxon>
        <taxon>Pantoea</taxon>
    </lineage>
</organism>
<dbReference type="EMBL" id="CP104760">
    <property type="protein sequence ID" value="WBG93467.1"/>
    <property type="molecule type" value="Genomic_DNA"/>
</dbReference>
<keyword evidence="2" id="KW-1185">Reference proteome</keyword>
<gene>
    <name evidence="1" type="ORF">N5580_21140</name>
</gene>